<dbReference type="RefSeq" id="WP_277864167.1">
    <property type="nucleotide sequence ID" value="NZ_JARRAG010000002.1"/>
</dbReference>
<organism evidence="1 2">
    <name type="scientific">Paludisphaera mucosa</name>
    <dbReference type="NCBI Taxonomy" id="3030827"/>
    <lineage>
        <taxon>Bacteria</taxon>
        <taxon>Pseudomonadati</taxon>
        <taxon>Planctomycetota</taxon>
        <taxon>Planctomycetia</taxon>
        <taxon>Isosphaerales</taxon>
        <taxon>Isosphaeraceae</taxon>
        <taxon>Paludisphaera</taxon>
    </lineage>
</organism>
<gene>
    <name evidence="1" type="ORF">PZE19_29390</name>
</gene>
<accession>A0ABT6FJZ0</accession>
<keyword evidence="2" id="KW-1185">Reference proteome</keyword>
<comment type="caution">
    <text evidence="1">The sequence shown here is derived from an EMBL/GenBank/DDBJ whole genome shotgun (WGS) entry which is preliminary data.</text>
</comment>
<name>A0ABT6FJZ0_9BACT</name>
<reference evidence="1 2" key="1">
    <citation type="submission" date="2023-03" db="EMBL/GenBank/DDBJ databases">
        <title>Paludisphaera mucosa sp. nov. a novel planctomycete from northern fen.</title>
        <authorList>
            <person name="Ivanova A."/>
        </authorList>
    </citation>
    <scope>NUCLEOTIDE SEQUENCE [LARGE SCALE GENOMIC DNA]</scope>
    <source>
        <strain evidence="1 2">Pla2</strain>
    </source>
</reference>
<proteinExistence type="predicted"/>
<dbReference type="EMBL" id="JARRAG010000002">
    <property type="protein sequence ID" value="MDG3007897.1"/>
    <property type="molecule type" value="Genomic_DNA"/>
</dbReference>
<dbReference type="Proteomes" id="UP001216907">
    <property type="component" value="Unassembled WGS sequence"/>
</dbReference>
<evidence type="ECO:0000313" key="1">
    <source>
        <dbReference type="EMBL" id="MDG3007897.1"/>
    </source>
</evidence>
<evidence type="ECO:0000313" key="2">
    <source>
        <dbReference type="Proteomes" id="UP001216907"/>
    </source>
</evidence>
<protein>
    <submittedName>
        <fullName evidence="1">Uncharacterized protein</fullName>
    </submittedName>
</protein>
<sequence>MFAEALDAKIDPAGSWEVHLAHGGTAVDLPGRAPTVTLGPKAKPFGTLRETADASSPTRPAAAVATLGKGRIAATFFPMGRAYSHQPDATARRFLDDLVRELAPEPIAVVNGSTEAGVDVHLARKGGKLLVNLVNTSGPHRTEPVFDAIPPVGPLGVAIRVASRPAKVSLQPAGVDLPFTYEDGRIRLTVPKVDVHEIVVIEPAE</sequence>